<evidence type="ECO:0000256" key="3">
    <source>
        <dbReference type="ARBA" id="ARBA00022723"/>
    </source>
</evidence>
<keyword evidence="6" id="KW-1185">Reference proteome</keyword>
<sequence length="137" mass="16101">MPVPIQSRDDIQRLVYRFYDKVRQDPQLSFIFNDVAHIDWDTHLPHMVDFWENIVWGTGNYKGQPMGVHMLLTRKHPLTAEHFGRWKELFYETIDELFTGEIADELKMRAHAIAGVMEMKVKHVSLLSQTSQTTTTE</sequence>
<keyword evidence="2" id="KW-0349">Heme</keyword>
<keyword evidence="1" id="KW-0813">Transport</keyword>
<reference evidence="6" key="1">
    <citation type="journal article" date="2019" name="Int. J. Syst. Evol. Microbiol.">
        <title>The Global Catalogue of Microorganisms (GCM) 10K type strain sequencing project: providing services to taxonomists for standard genome sequencing and annotation.</title>
        <authorList>
            <consortium name="The Broad Institute Genomics Platform"/>
            <consortium name="The Broad Institute Genome Sequencing Center for Infectious Disease"/>
            <person name="Wu L."/>
            <person name="Ma J."/>
        </authorList>
    </citation>
    <scope>NUCLEOTIDE SEQUENCE [LARGE SCALE GENOMIC DNA]</scope>
    <source>
        <strain evidence="6">JCM 17927</strain>
    </source>
</reference>
<accession>A0ABP8MZF2</accession>
<keyword evidence="3" id="KW-0479">Metal-binding</keyword>
<evidence type="ECO:0000256" key="2">
    <source>
        <dbReference type="ARBA" id="ARBA00022617"/>
    </source>
</evidence>
<protein>
    <recommendedName>
        <fullName evidence="7">Hemoglobin</fullName>
    </recommendedName>
</protein>
<dbReference type="InterPro" id="IPR009050">
    <property type="entry name" value="Globin-like_sf"/>
</dbReference>
<gene>
    <name evidence="5" type="ORF">GCM10023189_29300</name>
</gene>
<evidence type="ECO:0000313" key="6">
    <source>
        <dbReference type="Proteomes" id="UP001501175"/>
    </source>
</evidence>
<dbReference type="InterPro" id="IPR012292">
    <property type="entry name" value="Globin/Proto"/>
</dbReference>
<dbReference type="Proteomes" id="UP001501175">
    <property type="component" value="Unassembled WGS sequence"/>
</dbReference>
<dbReference type="Pfam" id="PF01152">
    <property type="entry name" value="Bac_globin"/>
    <property type="match status" value="1"/>
</dbReference>
<dbReference type="InterPro" id="IPR001486">
    <property type="entry name" value="Hemoglobin_trunc"/>
</dbReference>
<proteinExistence type="predicted"/>
<evidence type="ECO:0008006" key="7">
    <source>
        <dbReference type="Google" id="ProtNLM"/>
    </source>
</evidence>
<name>A0ABP8MZF2_9BACT</name>
<dbReference type="Gene3D" id="1.10.490.10">
    <property type="entry name" value="Globins"/>
    <property type="match status" value="1"/>
</dbReference>
<organism evidence="5 6">
    <name type="scientific">Nibrella saemangeumensis</name>
    <dbReference type="NCBI Taxonomy" id="1084526"/>
    <lineage>
        <taxon>Bacteria</taxon>
        <taxon>Pseudomonadati</taxon>
        <taxon>Bacteroidota</taxon>
        <taxon>Cytophagia</taxon>
        <taxon>Cytophagales</taxon>
        <taxon>Spirosomataceae</taxon>
        <taxon>Nibrella</taxon>
    </lineage>
</organism>
<keyword evidence="4" id="KW-0408">Iron</keyword>
<comment type="caution">
    <text evidence="5">The sequence shown here is derived from an EMBL/GenBank/DDBJ whole genome shotgun (WGS) entry which is preliminary data.</text>
</comment>
<evidence type="ECO:0000256" key="1">
    <source>
        <dbReference type="ARBA" id="ARBA00022448"/>
    </source>
</evidence>
<evidence type="ECO:0000313" key="5">
    <source>
        <dbReference type="EMBL" id="GAA4457890.1"/>
    </source>
</evidence>
<evidence type="ECO:0000256" key="4">
    <source>
        <dbReference type="ARBA" id="ARBA00023004"/>
    </source>
</evidence>
<dbReference type="CDD" id="cd08916">
    <property type="entry name" value="TrHb3_P"/>
    <property type="match status" value="1"/>
</dbReference>
<dbReference type="SUPFAM" id="SSF46458">
    <property type="entry name" value="Globin-like"/>
    <property type="match status" value="1"/>
</dbReference>
<dbReference type="RefSeq" id="WP_345244605.1">
    <property type="nucleotide sequence ID" value="NZ_BAABHD010000029.1"/>
</dbReference>
<dbReference type="EMBL" id="BAABHD010000029">
    <property type="protein sequence ID" value="GAA4457890.1"/>
    <property type="molecule type" value="Genomic_DNA"/>
</dbReference>